<protein>
    <submittedName>
        <fullName evidence="1">Phage virion morphogenesis protein</fullName>
    </submittedName>
</protein>
<dbReference type="InterPro" id="IPR006522">
    <property type="entry name" value="Phage_virion_morphogenesis"/>
</dbReference>
<comment type="caution">
    <text evidence="1">The sequence shown here is derived from an EMBL/GenBank/DDBJ whole genome shotgun (WGS) entry which is preliminary data.</text>
</comment>
<accession>A0ABS7X6I1</accession>
<reference evidence="1 2" key="1">
    <citation type="submission" date="2020-12" db="EMBL/GenBank/DDBJ databases">
        <authorList>
            <person name="Ruan W."/>
            <person name="Khan S.A."/>
            <person name="Jeon C.O."/>
        </authorList>
    </citation>
    <scope>NUCLEOTIDE SEQUENCE [LARGE SCALE GENOMIC DNA]</scope>
    <source>
        <strain evidence="1 2">MA-13</strain>
    </source>
</reference>
<dbReference type="NCBIfam" id="TIGR01635">
    <property type="entry name" value="tail_comp_S"/>
    <property type="match status" value="1"/>
</dbReference>
<evidence type="ECO:0000313" key="1">
    <source>
        <dbReference type="EMBL" id="MBZ9610799.1"/>
    </source>
</evidence>
<sequence length="190" mass="21203">MAGVKAVITSDIGPKLAGLIQTIEHPAPLFGVINEYLLQAHRARFKQQVSPDGVAWQALSPRYAKTKRRNADKILTFRGFLQGTLRGQYDDKGLEFGTNSQYGAIHQFGGDIKRKANQRDLYFRQGKDGSVGNRFVKKKKSNFVQTVNVGPYTIRIPARPWLGTSKADEATILQKTQRYLQNAVAARNAL</sequence>
<proteinExistence type="predicted"/>
<gene>
    <name evidence="1" type="ORF">I4W93_004255</name>
</gene>
<name>A0ABS7X6I1_9GAMM</name>
<dbReference type="Pfam" id="PF05069">
    <property type="entry name" value="Phage_tail_S"/>
    <property type="match status" value="1"/>
</dbReference>
<keyword evidence="2" id="KW-1185">Reference proteome</keyword>
<organism evidence="1 2">
    <name type="scientific">Rheinheimera maricola</name>
    <dbReference type="NCBI Taxonomy" id="2793282"/>
    <lineage>
        <taxon>Bacteria</taxon>
        <taxon>Pseudomonadati</taxon>
        <taxon>Pseudomonadota</taxon>
        <taxon>Gammaproteobacteria</taxon>
        <taxon>Chromatiales</taxon>
        <taxon>Chromatiaceae</taxon>
        <taxon>Rheinheimera</taxon>
    </lineage>
</organism>
<dbReference type="Proteomes" id="UP000663814">
    <property type="component" value="Unassembled WGS sequence"/>
</dbReference>
<dbReference type="EMBL" id="JAERPS020000001">
    <property type="protein sequence ID" value="MBZ9610799.1"/>
    <property type="molecule type" value="Genomic_DNA"/>
</dbReference>
<dbReference type="RefSeq" id="WP_205310618.1">
    <property type="nucleotide sequence ID" value="NZ_JAERPS020000001.1"/>
</dbReference>
<reference evidence="1 2" key="2">
    <citation type="submission" date="2021-08" db="EMBL/GenBank/DDBJ databases">
        <title>Rheinheimera aquimaris sp. nov., isolated from seawater of the East Sea in Korea.</title>
        <authorList>
            <person name="Kim K.H."/>
            <person name="Wenting R."/>
            <person name="Kim K.R."/>
            <person name="Jeon C.O."/>
        </authorList>
    </citation>
    <scope>NUCLEOTIDE SEQUENCE [LARGE SCALE GENOMIC DNA]</scope>
    <source>
        <strain evidence="1 2">MA-13</strain>
    </source>
</reference>
<evidence type="ECO:0000313" key="2">
    <source>
        <dbReference type="Proteomes" id="UP000663814"/>
    </source>
</evidence>